<evidence type="ECO:0000259" key="2">
    <source>
        <dbReference type="Pfam" id="PF13649"/>
    </source>
</evidence>
<dbReference type="EMBL" id="JAQMWT010000031">
    <property type="protein sequence ID" value="KAJ8613273.1"/>
    <property type="molecule type" value="Genomic_DNA"/>
</dbReference>
<evidence type="ECO:0000256" key="1">
    <source>
        <dbReference type="SAM" id="MobiDB-lite"/>
    </source>
</evidence>
<reference evidence="3" key="1">
    <citation type="submission" date="2023-01" db="EMBL/GenBank/DDBJ databases">
        <title>Metagenome sequencing of chrysophaentin producing Chrysophaeum taylorii.</title>
        <authorList>
            <person name="Davison J."/>
            <person name="Bewley C."/>
        </authorList>
    </citation>
    <scope>NUCLEOTIDE SEQUENCE</scope>
    <source>
        <strain evidence="3">NIES-1699</strain>
    </source>
</reference>
<protein>
    <recommendedName>
        <fullName evidence="2">Methyltransferase domain-containing protein</fullName>
    </recommendedName>
</protein>
<dbReference type="InterPro" id="IPR041698">
    <property type="entry name" value="Methyltransf_25"/>
</dbReference>
<dbReference type="Proteomes" id="UP001230188">
    <property type="component" value="Unassembled WGS sequence"/>
</dbReference>
<accession>A0AAD7UMY8</accession>
<feature type="domain" description="Methyltransferase" evidence="2">
    <location>
        <begin position="55"/>
        <end position="117"/>
    </location>
</feature>
<dbReference type="Pfam" id="PF13649">
    <property type="entry name" value="Methyltransf_25"/>
    <property type="match status" value="1"/>
</dbReference>
<organism evidence="3 4">
    <name type="scientific">Chrysophaeum taylorii</name>
    <dbReference type="NCBI Taxonomy" id="2483200"/>
    <lineage>
        <taxon>Eukaryota</taxon>
        <taxon>Sar</taxon>
        <taxon>Stramenopiles</taxon>
        <taxon>Ochrophyta</taxon>
        <taxon>Pelagophyceae</taxon>
        <taxon>Pelagomonadales</taxon>
        <taxon>Pelagomonadaceae</taxon>
        <taxon>Chrysophaeum</taxon>
    </lineage>
</organism>
<dbReference type="InterPro" id="IPR029063">
    <property type="entry name" value="SAM-dependent_MTases_sf"/>
</dbReference>
<dbReference type="Gene3D" id="3.40.50.150">
    <property type="entry name" value="Vaccinia Virus protein VP39"/>
    <property type="match status" value="2"/>
</dbReference>
<dbReference type="SUPFAM" id="SSF53335">
    <property type="entry name" value="S-adenosyl-L-methionine-dependent methyltransferases"/>
    <property type="match status" value="2"/>
</dbReference>
<comment type="caution">
    <text evidence="3">The sequence shown here is derived from an EMBL/GenBank/DDBJ whole genome shotgun (WGS) entry which is preliminary data.</text>
</comment>
<feature type="region of interest" description="Disordered" evidence="1">
    <location>
        <begin position="233"/>
        <end position="276"/>
    </location>
</feature>
<gene>
    <name evidence="3" type="ORF">CTAYLR_010634</name>
</gene>
<dbReference type="PANTHER" id="PTHR43591">
    <property type="entry name" value="METHYLTRANSFERASE"/>
    <property type="match status" value="1"/>
</dbReference>
<sequence>MRSSSSSSKDDGVSRRGEKWNEMYAKAETPWETQRPASQVVAWTRSRSVRGLRCVELCCGTGASAVYLAREGGAALVVGLEISEVAVEAARARAAAAGVGEKCLFVRCDALEVGLADVCGMAGIEARPFEAGFDCQGFQMLWAVDPDLAGVAVASLLAPGATYVTVAGNANEYRADGAGSSLTVAELVGALSPPTFFLESLVETRFDTGECEDEEGPTLPPLAWRAALARTRDDSILERPRPPHATVDSPGSARNNNKSPPKRLTPKSSRRDTPPVIARKLTSFARDAADESASSETALDDAVDAALSVDGSVAPSDCGSDATSFAGADGFENIAASRAAAARAERARAEGDAPWVRWWDRRANAYDALCAAQPVLRRLAKRVARAALHWAFNYDSLRLFDDSVVVPVAPSPENRFEHATIVASDDDATTVALTAVDLAAGSGQCAWALADLLGAELLRAELVEPSHSMAALARARAGALCRSRGVHATVWQIPAERCHDRLPARLQASVDLLTCSSAMECLNYHDMFETAAALLRPGGAFAFDLAPEAYEGTRDDDLASSWVGAVKGALLDRGLLLGDDDSFILNLKSRPPLKPPCSVSAIATAAAAAGLRLASCDVANDAVAGDFFVAYRAMSTSWLSEPFAGMPKPDAKHLRSVVLLDAASRAARTTTLLRTALFVLVKPSARVDAHLAKLYKRANQAQENDDDDLLGRRLEPAYLDDPPSARPITQSINNDHFGWAGPAKV</sequence>
<keyword evidence="4" id="KW-1185">Reference proteome</keyword>
<name>A0AAD7UMY8_9STRA</name>
<dbReference type="AlphaFoldDB" id="A0AAD7UMY8"/>
<evidence type="ECO:0000313" key="4">
    <source>
        <dbReference type="Proteomes" id="UP001230188"/>
    </source>
</evidence>
<proteinExistence type="predicted"/>
<evidence type="ECO:0000313" key="3">
    <source>
        <dbReference type="EMBL" id="KAJ8613273.1"/>
    </source>
</evidence>